<sequence>MAPQGVPARGLFLFHVRASLRVIAKDHTMPAPSPAPLATAGNRTRSALVAVDLQVDFLPGGRLAVPGGHEVVPLANLAARHFPHVVLTQDWHPPGHVSFASSHPGKAPFDEIDLPYGRQILWPDHCVQDSEGARLSAELDVPHAQVVIRKGHHRTIDSYSTFYEADRTTPTGLSGYLRDRGIDTVYLLGLATDFCVSWSAVDAARHGFVTHVIEDACRALDVDGSLAKAYADMASAGVQRVRLADVIA</sequence>
<name>A7IC64_XANP2</name>
<reference evidence="10 11" key="1">
    <citation type="submission" date="2007-07" db="EMBL/GenBank/DDBJ databases">
        <title>Complete sequence of chromosome of Xanthobacter autotrophicus Py2.</title>
        <authorList>
            <consortium name="US DOE Joint Genome Institute"/>
            <person name="Copeland A."/>
            <person name="Lucas S."/>
            <person name="Lapidus A."/>
            <person name="Barry K."/>
            <person name="Glavina del Rio T."/>
            <person name="Hammon N."/>
            <person name="Israni S."/>
            <person name="Dalin E."/>
            <person name="Tice H."/>
            <person name="Pitluck S."/>
            <person name="Sims D."/>
            <person name="Brettin T."/>
            <person name="Bruce D."/>
            <person name="Detter J.C."/>
            <person name="Han C."/>
            <person name="Tapia R."/>
            <person name="Brainard J."/>
            <person name="Schmutz J."/>
            <person name="Larimer F."/>
            <person name="Land M."/>
            <person name="Hauser L."/>
            <person name="Kyrpides N."/>
            <person name="Kim E."/>
            <person name="Ensigns S.A."/>
            <person name="Richardson P."/>
        </authorList>
    </citation>
    <scope>NUCLEOTIDE SEQUENCE [LARGE SCALE GENOMIC DNA]</scope>
    <source>
        <strain evidence="11">ATCC BAA-1158 / Py2</strain>
    </source>
</reference>
<dbReference type="eggNOG" id="COG1335">
    <property type="taxonomic scope" value="Bacteria"/>
</dbReference>
<dbReference type="InterPro" id="IPR036380">
    <property type="entry name" value="Isochorismatase-like_sf"/>
</dbReference>
<keyword evidence="3" id="KW-0479">Metal-binding</keyword>
<dbReference type="FunFam" id="3.40.50.850:FF:000006">
    <property type="entry name" value="Bifunctional pyrazinamidase/nicotinamidase"/>
    <property type="match status" value="1"/>
</dbReference>
<gene>
    <name evidence="10" type="ordered locus">Xaut_0349</name>
</gene>
<evidence type="ECO:0000256" key="8">
    <source>
        <dbReference type="ARBA" id="ARBA00072277"/>
    </source>
</evidence>
<organism evidence="10 11">
    <name type="scientific">Xanthobacter autotrophicus (strain ATCC BAA-1158 / Py2)</name>
    <dbReference type="NCBI Taxonomy" id="78245"/>
    <lineage>
        <taxon>Bacteria</taxon>
        <taxon>Pseudomonadati</taxon>
        <taxon>Pseudomonadota</taxon>
        <taxon>Alphaproteobacteria</taxon>
        <taxon>Hyphomicrobiales</taxon>
        <taxon>Xanthobacteraceae</taxon>
        <taxon>Xanthobacter</taxon>
    </lineage>
</organism>
<accession>A7IC64</accession>
<evidence type="ECO:0000313" key="10">
    <source>
        <dbReference type="EMBL" id="ABS65607.1"/>
    </source>
</evidence>
<dbReference type="GO" id="GO:0008936">
    <property type="term" value="F:nicotinamidase activity"/>
    <property type="evidence" value="ECO:0007669"/>
    <property type="project" value="UniProtKB-EC"/>
</dbReference>
<dbReference type="InterPro" id="IPR052347">
    <property type="entry name" value="Isochorismatase_Nicotinamidase"/>
</dbReference>
<proteinExistence type="inferred from homology"/>
<evidence type="ECO:0000256" key="2">
    <source>
        <dbReference type="ARBA" id="ARBA00022642"/>
    </source>
</evidence>
<keyword evidence="2" id="KW-0662">Pyridine nucleotide biosynthesis</keyword>
<dbReference type="GO" id="GO:0019363">
    <property type="term" value="P:pyridine nucleotide biosynthetic process"/>
    <property type="evidence" value="ECO:0007669"/>
    <property type="project" value="UniProtKB-KW"/>
</dbReference>
<keyword evidence="11" id="KW-1185">Reference proteome</keyword>
<dbReference type="InterPro" id="IPR000868">
    <property type="entry name" value="Isochorismatase-like_dom"/>
</dbReference>
<dbReference type="Pfam" id="PF00857">
    <property type="entry name" value="Isochorismatase"/>
    <property type="match status" value="1"/>
</dbReference>
<dbReference type="CDD" id="cd01011">
    <property type="entry name" value="nicotinamidase"/>
    <property type="match status" value="1"/>
</dbReference>
<dbReference type="Proteomes" id="UP000002417">
    <property type="component" value="Chromosome"/>
</dbReference>
<evidence type="ECO:0000256" key="4">
    <source>
        <dbReference type="ARBA" id="ARBA00022801"/>
    </source>
</evidence>
<evidence type="ECO:0000256" key="6">
    <source>
        <dbReference type="ARBA" id="ARBA00039017"/>
    </source>
</evidence>
<comment type="similarity">
    <text evidence="1">Belongs to the isochorismatase family.</text>
</comment>
<dbReference type="NCBIfam" id="NF008623">
    <property type="entry name" value="PRK11609.1"/>
    <property type="match status" value="1"/>
</dbReference>
<dbReference type="Gene3D" id="3.40.50.850">
    <property type="entry name" value="Isochorismatase-like"/>
    <property type="match status" value="1"/>
</dbReference>
<evidence type="ECO:0000256" key="5">
    <source>
        <dbReference type="ARBA" id="ARBA00037900"/>
    </source>
</evidence>
<dbReference type="SUPFAM" id="SSF52499">
    <property type="entry name" value="Isochorismatase-like hydrolases"/>
    <property type="match status" value="1"/>
</dbReference>
<comment type="pathway">
    <text evidence="5">Cofactor biosynthesis; nicotinate biosynthesis; nicotinate from nicotinamide: step 1/1.</text>
</comment>
<feature type="domain" description="Isochorismatase-like" evidence="9">
    <location>
        <begin position="46"/>
        <end position="238"/>
    </location>
</feature>
<protein>
    <recommendedName>
        <fullName evidence="8">Nicotinamidase</fullName>
        <ecNumber evidence="6">3.5.1.19</ecNumber>
    </recommendedName>
    <alternativeName>
        <fullName evidence="7">Nicotinamide deamidase</fullName>
    </alternativeName>
</protein>
<evidence type="ECO:0000256" key="3">
    <source>
        <dbReference type="ARBA" id="ARBA00022723"/>
    </source>
</evidence>
<dbReference type="AlphaFoldDB" id="A7IC64"/>
<evidence type="ECO:0000313" key="11">
    <source>
        <dbReference type="Proteomes" id="UP000002417"/>
    </source>
</evidence>
<dbReference type="PANTHER" id="PTHR11080:SF2">
    <property type="entry name" value="LD05707P"/>
    <property type="match status" value="1"/>
</dbReference>
<dbReference type="EC" id="3.5.1.19" evidence="6"/>
<dbReference type="STRING" id="78245.Xaut_0349"/>
<dbReference type="GO" id="GO:0046872">
    <property type="term" value="F:metal ion binding"/>
    <property type="evidence" value="ECO:0007669"/>
    <property type="project" value="UniProtKB-KW"/>
</dbReference>
<keyword evidence="4 10" id="KW-0378">Hydrolase</keyword>
<dbReference type="KEGG" id="xau:Xaut_0349"/>
<evidence type="ECO:0000256" key="1">
    <source>
        <dbReference type="ARBA" id="ARBA00006336"/>
    </source>
</evidence>
<evidence type="ECO:0000259" key="9">
    <source>
        <dbReference type="Pfam" id="PF00857"/>
    </source>
</evidence>
<dbReference type="PANTHER" id="PTHR11080">
    <property type="entry name" value="PYRAZINAMIDASE/NICOTINAMIDASE"/>
    <property type="match status" value="1"/>
</dbReference>
<dbReference type="PhylomeDB" id="A7IC64"/>
<evidence type="ECO:0000256" key="7">
    <source>
        <dbReference type="ARBA" id="ARBA00043224"/>
    </source>
</evidence>
<dbReference type="EMBL" id="CP000781">
    <property type="protein sequence ID" value="ABS65607.1"/>
    <property type="molecule type" value="Genomic_DNA"/>
</dbReference>
<dbReference type="HOGENOM" id="CLU_068979_13_1_5"/>